<dbReference type="Gene3D" id="3.40.50.150">
    <property type="entry name" value="Vaccinia Virus protein VP39"/>
    <property type="match status" value="1"/>
</dbReference>
<sequence length="241" mass="27685">MPKDSSLPTWPKHPPVLNAAQEAAREGFMKLWHEELPAKYGLIEKFNHGAVATLPVREGTRTLEVGAGLGAHSKFEDLQRQDYYCLEYRQEFCDELAKAFPADRVVCGSIEARQVWTDGFFDRIVVIHVLEHLRNLPLALAEMHRLLRPGGYLDVVMPCEGGLAYGLARKISAERLFRKQFRMDYTPIIRNEHVSSLEEILVEFDKYFDIAWRSYFPLPIPVQTLNLCVAVRAVPRRDMTE</sequence>
<reference evidence="3" key="2">
    <citation type="submission" date="2016-04" db="EMBL/GenBank/DDBJ databases">
        <title>First Complete Genome Sequence of a Subdivision 6 Acidobacterium.</title>
        <authorList>
            <person name="Huang S."/>
            <person name="Vieira S."/>
            <person name="Bunk B."/>
            <person name="Riedel T."/>
            <person name="Sproeer C."/>
            <person name="Overmann J."/>
        </authorList>
    </citation>
    <scope>NUCLEOTIDE SEQUENCE [LARGE SCALE GENOMIC DNA]</scope>
    <source>
        <strain evidence="3">DSM 100886 HEG_-6_39</strain>
    </source>
</reference>
<dbReference type="EMBL" id="CP015136">
    <property type="protein sequence ID" value="AMY11729.1"/>
    <property type="molecule type" value="Genomic_DNA"/>
</dbReference>
<dbReference type="InterPro" id="IPR029063">
    <property type="entry name" value="SAM-dependent_MTases_sf"/>
</dbReference>
<reference evidence="2 3" key="1">
    <citation type="journal article" date="2016" name="Genome Announc.">
        <title>First Complete Genome Sequence of a Subdivision 6 Acidobacterium Strain.</title>
        <authorList>
            <person name="Huang S."/>
            <person name="Vieira S."/>
            <person name="Bunk B."/>
            <person name="Riedel T."/>
            <person name="Sproer C."/>
            <person name="Overmann J."/>
        </authorList>
    </citation>
    <scope>NUCLEOTIDE SEQUENCE [LARGE SCALE GENOMIC DNA]</scope>
    <source>
        <strain evidence="3">DSM 100886 HEG_-6_39</strain>
    </source>
</reference>
<dbReference type="InterPro" id="IPR013216">
    <property type="entry name" value="Methyltransf_11"/>
</dbReference>
<dbReference type="Proteomes" id="UP000076079">
    <property type="component" value="Chromosome"/>
</dbReference>
<dbReference type="OrthoDB" id="9784101at2"/>
<organism evidence="2 3">
    <name type="scientific">Luteitalea pratensis</name>
    <dbReference type="NCBI Taxonomy" id="1855912"/>
    <lineage>
        <taxon>Bacteria</taxon>
        <taxon>Pseudomonadati</taxon>
        <taxon>Acidobacteriota</taxon>
        <taxon>Vicinamibacteria</taxon>
        <taxon>Vicinamibacterales</taxon>
        <taxon>Vicinamibacteraceae</taxon>
        <taxon>Luteitalea</taxon>
    </lineage>
</organism>
<dbReference type="Pfam" id="PF08241">
    <property type="entry name" value="Methyltransf_11"/>
    <property type="match status" value="1"/>
</dbReference>
<dbReference type="CDD" id="cd02440">
    <property type="entry name" value="AdoMet_MTases"/>
    <property type="match status" value="1"/>
</dbReference>
<keyword evidence="3" id="KW-1185">Reference proteome</keyword>
<name>A0A143PVB3_LUTPR</name>
<gene>
    <name evidence="2" type="ORF">LuPra_04987</name>
</gene>
<keyword evidence="2" id="KW-0489">Methyltransferase</keyword>
<feature type="domain" description="Methyltransferase type 11" evidence="1">
    <location>
        <begin position="63"/>
        <end position="153"/>
    </location>
</feature>
<proteinExistence type="predicted"/>
<evidence type="ECO:0000313" key="2">
    <source>
        <dbReference type="EMBL" id="AMY11729.1"/>
    </source>
</evidence>
<evidence type="ECO:0000259" key="1">
    <source>
        <dbReference type="Pfam" id="PF08241"/>
    </source>
</evidence>
<dbReference type="GO" id="GO:0008757">
    <property type="term" value="F:S-adenosylmethionine-dependent methyltransferase activity"/>
    <property type="evidence" value="ECO:0007669"/>
    <property type="project" value="InterPro"/>
</dbReference>
<accession>A0A143PVB3</accession>
<protein>
    <submittedName>
        <fullName evidence="2">Methyltransferase domain protein</fullName>
    </submittedName>
</protein>
<evidence type="ECO:0000313" key="3">
    <source>
        <dbReference type="Proteomes" id="UP000076079"/>
    </source>
</evidence>
<dbReference type="RefSeq" id="WP_157899625.1">
    <property type="nucleotide sequence ID" value="NZ_CP015136.1"/>
</dbReference>
<dbReference type="KEGG" id="abac:LuPra_04987"/>
<keyword evidence="2" id="KW-0808">Transferase</keyword>
<dbReference type="STRING" id="1855912.LuPra_04987"/>
<dbReference type="GO" id="GO:0032259">
    <property type="term" value="P:methylation"/>
    <property type="evidence" value="ECO:0007669"/>
    <property type="project" value="UniProtKB-KW"/>
</dbReference>
<dbReference type="SUPFAM" id="SSF53335">
    <property type="entry name" value="S-adenosyl-L-methionine-dependent methyltransferases"/>
    <property type="match status" value="1"/>
</dbReference>
<dbReference type="AlphaFoldDB" id="A0A143PVB3"/>